<dbReference type="GO" id="GO:0003824">
    <property type="term" value="F:catalytic activity"/>
    <property type="evidence" value="ECO:0007669"/>
    <property type="project" value="InterPro"/>
</dbReference>
<dbReference type="InterPro" id="IPR050509">
    <property type="entry name" value="CoA-transferase_III"/>
</dbReference>
<dbReference type="AlphaFoldDB" id="A0A076NMC1"/>
<dbReference type="eggNOG" id="COG1804">
    <property type="taxonomic scope" value="Bacteria"/>
</dbReference>
<dbReference type="SUPFAM" id="SSF89796">
    <property type="entry name" value="CoA-transferase family III (CaiB/BaiF)"/>
    <property type="match status" value="1"/>
</dbReference>
<dbReference type="EMBL" id="CP009211">
    <property type="protein sequence ID" value="AIJ34473.1"/>
    <property type="molecule type" value="Genomic_DNA"/>
</dbReference>
<dbReference type="Proteomes" id="UP000028780">
    <property type="component" value="Chromosome"/>
</dbReference>
<evidence type="ECO:0000313" key="5">
    <source>
        <dbReference type="Proteomes" id="UP000215374"/>
    </source>
</evidence>
<accession>A0A076NMC1</accession>
<reference evidence="2 4" key="1">
    <citation type="submission" date="2014-08" db="EMBL/GenBank/DDBJ databases">
        <title>Complete genome sequence of Corynebacterium imitans DSM 44264, isolated from a five-month-old boy with suspected pharyngeal diphtheria.</title>
        <authorList>
            <person name="Mollmann S."/>
            <person name="Albersmeier A."/>
            <person name="Ruckert C."/>
            <person name="Tauch A."/>
        </authorList>
    </citation>
    <scope>NUCLEOTIDE SEQUENCE [LARGE SCALE GENOMIC DNA]</scope>
    <source>
        <strain evidence="2 4">DSM 44264</strain>
    </source>
</reference>
<dbReference type="Proteomes" id="UP000215374">
    <property type="component" value="Chromosome 1"/>
</dbReference>
<dbReference type="HOGENOM" id="CLU_033975_2_3_11"/>
<evidence type="ECO:0000313" key="3">
    <source>
        <dbReference type="EMBL" id="SNV87636.1"/>
    </source>
</evidence>
<sequence length="364" mass="40051">MHPNNLSSALKGVKVLYLGDQFSSYTARLLHDLGASVTKLVTDSYVPAAHEKHYLADIAIEHGEAKPSRIASADVIINSPTSGQGWPVLNAEAIKEAHQQNPRQVIATITPYGMTGPWAGRPASDLTLLAAGGFLGSCGYDDGEEAGMPVAPTGGQANHVAGMLATIAILAQLSKLQANDDAVAEPLDISVQHALSVSTEMAIPYWDYTGREVERHTGRHAMPVKTAKWQHKAADGKFFLALPLYVDDKRYATFRQWMRDEGFASVVESDDLAEESYRNQHQPEMVDQFSELVRNRNTGWLFTEGQRRRLPWAPINTADECIQDSHFTDARTTIEEIDGIRRARSPFLIQSSQGSHAESDDKEK</sequence>
<dbReference type="InterPro" id="IPR023606">
    <property type="entry name" value="CoA-Trfase_III_dom_1_sf"/>
</dbReference>
<dbReference type="KEGG" id="cii:CIMIT_11820"/>
<evidence type="ECO:0000256" key="1">
    <source>
        <dbReference type="SAM" id="MobiDB-lite"/>
    </source>
</evidence>
<feature type="region of interest" description="Disordered" evidence="1">
    <location>
        <begin position="345"/>
        <end position="364"/>
    </location>
</feature>
<keyword evidence="4" id="KW-1185">Reference proteome</keyword>
<reference evidence="3 5" key="2">
    <citation type="submission" date="2017-06" db="EMBL/GenBank/DDBJ databases">
        <authorList>
            <consortium name="Pathogen Informatics"/>
        </authorList>
    </citation>
    <scope>NUCLEOTIDE SEQUENCE [LARGE SCALE GENOMIC DNA]</scope>
    <source>
        <strain evidence="3 5">NCTC13015</strain>
    </source>
</reference>
<protein>
    <submittedName>
        <fullName evidence="3">CAIB/BAIF family acyl-CoA thioesterase</fullName>
    </submittedName>
</protein>
<name>A0A076NMC1_9CORY</name>
<dbReference type="EMBL" id="LT906467">
    <property type="protein sequence ID" value="SNV87636.1"/>
    <property type="molecule type" value="Genomic_DNA"/>
</dbReference>
<dbReference type="STRING" id="156978.CIMIT_11820"/>
<dbReference type="PANTHER" id="PTHR48228">
    <property type="entry name" value="SUCCINYL-COA--D-CITRAMALATE COA-TRANSFERASE"/>
    <property type="match status" value="1"/>
</dbReference>
<dbReference type="Gene3D" id="3.30.1540.10">
    <property type="entry name" value="formyl-coa transferase, domain 3"/>
    <property type="match status" value="1"/>
</dbReference>
<organism evidence="2 4">
    <name type="scientific">Corynebacterium imitans</name>
    <dbReference type="NCBI Taxonomy" id="156978"/>
    <lineage>
        <taxon>Bacteria</taxon>
        <taxon>Bacillati</taxon>
        <taxon>Actinomycetota</taxon>
        <taxon>Actinomycetes</taxon>
        <taxon>Mycobacteriales</taxon>
        <taxon>Corynebacteriaceae</taxon>
        <taxon>Corynebacterium</taxon>
    </lineage>
</organism>
<gene>
    <name evidence="2" type="ORF">CIMIT_11820</name>
    <name evidence="3" type="ORF">SAMEA4535761_02422</name>
</gene>
<dbReference type="PANTHER" id="PTHR48228:SF7">
    <property type="entry name" value="FATTY ACYL-COA TRANSFERASE RV3272-RELATED"/>
    <property type="match status" value="1"/>
</dbReference>
<dbReference type="RefSeq" id="WP_038593272.1">
    <property type="nucleotide sequence ID" value="NZ_CP009211.1"/>
</dbReference>
<dbReference type="InterPro" id="IPR003673">
    <property type="entry name" value="CoA-Trfase_fam_III"/>
</dbReference>
<dbReference type="Gene3D" id="3.40.50.10540">
    <property type="entry name" value="Crotonobetainyl-coa:carnitine coa-transferase, domain 1"/>
    <property type="match status" value="1"/>
</dbReference>
<dbReference type="InterPro" id="IPR044855">
    <property type="entry name" value="CoA-Trfase_III_dom3_sf"/>
</dbReference>
<evidence type="ECO:0000313" key="2">
    <source>
        <dbReference type="EMBL" id="AIJ34473.1"/>
    </source>
</evidence>
<proteinExistence type="predicted"/>
<evidence type="ECO:0000313" key="4">
    <source>
        <dbReference type="Proteomes" id="UP000028780"/>
    </source>
</evidence>
<dbReference type="OrthoDB" id="9797653at2"/>
<dbReference type="Pfam" id="PF02515">
    <property type="entry name" value="CoA_transf_3"/>
    <property type="match status" value="1"/>
</dbReference>